<gene>
    <name evidence="1" type="ORF">ISS97_10215</name>
</gene>
<evidence type="ECO:0000313" key="2">
    <source>
        <dbReference type="Proteomes" id="UP001620408"/>
    </source>
</evidence>
<dbReference type="Gene3D" id="3.30.460.40">
    <property type="match status" value="1"/>
</dbReference>
<dbReference type="SUPFAM" id="SSF81301">
    <property type="entry name" value="Nucleotidyltransferase"/>
    <property type="match status" value="1"/>
</dbReference>
<dbReference type="Proteomes" id="UP001620408">
    <property type="component" value="Unassembled WGS sequence"/>
</dbReference>
<organism evidence="1 2">
    <name type="scientific">Dyella koreensis</name>
    <dbReference type="NCBI Taxonomy" id="311235"/>
    <lineage>
        <taxon>Bacteria</taxon>
        <taxon>Pseudomonadati</taxon>
        <taxon>Pseudomonadota</taxon>
        <taxon>Gammaproteobacteria</taxon>
        <taxon>Lysobacterales</taxon>
        <taxon>Rhodanobacteraceae</taxon>
        <taxon>Dyella</taxon>
    </lineage>
</organism>
<dbReference type="RefSeq" id="WP_379986793.1">
    <property type="nucleotide sequence ID" value="NZ_JADIKD010000010.1"/>
</dbReference>
<reference evidence="1 2" key="1">
    <citation type="submission" date="2020-10" db="EMBL/GenBank/DDBJ databases">
        <title>Phylogeny of dyella-like bacteria.</title>
        <authorList>
            <person name="Fu J."/>
        </authorList>
    </citation>
    <scope>NUCLEOTIDE SEQUENCE [LARGE SCALE GENOMIC DNA]</scope>
    <source>
        <strain evidence="1 2">BB4</strain>
    </source>
</reference>
<protein>
    <recommendedName>
        <fullName evidence="3">Nucleotidyltransferase family protein</fullName>
    </recommendedName>
</protein>
<dbReference type="EMBL" id="JADIKD010000010">
    <property type="protein sequence ID" value="MFK2917633.1"/>
    <property type="molecule type" value="Genomic_DNA"/>
</dbReference>
<comment type="caution">
    <text evidence="1">The sequence shown here is derived from an EMBL/GenBank/DDBJ whole genome shotgun (WGS) entry which is preliminary data.</text>
</comment>
<keyword evidence="2" id="KW-1185">Reference proteome</keyword>
<sequence length="179" mass="19396">MSADTKTARDTLRQTLVHVVPDLQKYCREPWYLIGSAAASLVGADVSVADVDVLASAGDAAQLETQWRDLRDPIYMPAGAEHFRSRFARFRFPGLPVEVMGDLELNRGDGWRPVQVHEVASISVAGFAVSIPSVAEQIRILESFGRPKDLQRAALLKALNSSSAAFNSSPCEQGEAGRG</sequence>
<dbReference type="InterPro" id="IPR043519">
    <property type="entry name" value="NT_sf"/>
</dbReference>
<accession>A0ABW8K6V4</accession>
<evidence type="ECO:0000313" key="1">
    <source>
        <dbReference type="EMBL" id="MFK2917633.1"/>
    </source>
</evidence>
<evidence type="ECO:0008006" key="3">
    <source>
        <dbReference type="Google" id="ProtNLM"/>
    </source>
</evidence>
<name>A0ABW8K6V4_9GAMM</name>
<proteinExistence type="predicted"/>